<protein>
    <recommendedName>
        <fullName evidence="2">PEGA domain-containing protein</fullName>
    </recommendedName>
</protein>
<evidence type="ECO:0000313" key="3">
    <source>
        <dbReference type="EMBL" id="PWR75756.1"/>
    </source>
</evidence>
<dbReference type="EMBL" id="QGMZ01000008">
    <property type="protein sequence ID" value="PWR75756.1"/>
    <property type="molecule type" value="Genomic_DNA"/>
</dbReference>
<feature type="domain" description="PEGA" evidence="2">
    <location>
        <begin position="185"/>
        <end position="249"/>
    </location>
</feature>
<comment type="caution">
    <text evidence="3">The sequence shown here is derived from an EMBL/GenBank/DDBJ whole genome shotgun (WGS) entry which is preliminary data.</text>
</comment>
<organism evidence="3 4">
    <name type="scientific">Methanospirillum stamsii</name>
    <dbReference type="NCBI Taxonomy" id="1277351"/>
    <lineage>
        <taxon>Archaea</taxon>
        <taxon>Methanobacteriati</taxon>
        <taxon>Methanobacteriota</taxon>
        <taxon>Stenosarchaea group</taxon>
        <taxon>Methanomicrobia</taxon>
        <taxon>Methanomicrobiales</taxon>
        <taxon>Methanospirillaceae</taxon>
        <taxon>Methanospirillum</taxon>
    </lineage>
</organism>
<gene>
    <name evidence="3" type="ORF">DLD82_04020</name>
</gene>
<dbReference type="RefSeq" id="WP_109939821.1">
    <property type="nucleotide sequence ID" value="NZ_CP176366.1"/>
</dbReference>
<dbReference type="Pfam" id="PF08308">
    <property type="entry name" value="PEGA"/>
    <property type="match status" value="2"/>
</dbReference>
<dbReference type="Proteomes" id="UP000245934">
    <property type="component" value="Unassembled WGS sequence"/>
</dbReference>
<dbReference type="GeneID" id="97609530"/>
<feature type="transmembrane region" description="Helical" evidence="1">
    <location>
        <begin position="51"/>
        <end position="68"/>
    </location>
</feature>
<keyword evidence="1" id="KW-0812">Transmembrane</keyword>
<keyword evidence="4" id="KW-1185">Reference proteome</keyword>
<dbReference type="InterPro" id="IPR013229">
    <property type="entry name" value="PEGA"/>
</dbReference>
<accession>A0A2V2NDU3</accession>
<dbReference type="PANTHER" id="PTHR36194">
    <property type="entry name" value="S-LAYER-LIKE PROTEIN"/>
    <property type="match status" value="1"/>
</dbReference>
<reference evidence="3 4" key="1">
    <citation type="submission" date="2018-05" db="EMBL/GenBank/DDBJ databases">
        <title>Draft genome of Methanospirillum stamsii Pt1.</title>
        <authorList>
            <person name="Dueholm M.S."/>
            <person name="Nielsen P.H."/>
            <person name="Bakmann L.F."/>
            <person name="Otzen D.E."/>
        </authorList>
    </citation>
    <scope>NUCLEOTIDE SEQUENCE [LARGE SCALE GENOMIC DNA]</scope>
    <source>
        <strain evidence="3 4">Pt1</strain>
    </source>
</reference>
<feature type="domain" description="PEGA" evidence="2">
    <location>
        <begin position="111"/>
        <end position="177"/>
    </location>
</feature>
<evidence type="ECO:0000259" key="2">
    <source>
        <dbReference type="Pfam" id="PF08308"/>
    </source>
</evidence>
<keyword evidence="1" id="KW-1133">Transmembrane helix</keyword>
<name>A0A2V2NDU3_9EURY</name>
<proteinExistence type="predicted"/>
<keyword evidence="1" id="KW-0472">Membrane</keyword>
<dbReference type="PANTHER" id="PTHR36194:SF1">
    <property type="entry name" value="S-LAYER-LIKE PROTEIN"/>
    <property type="match status" value="1"/>
</dbReference>
<evidence type="ECO:0000313" key="4">
    <source>
        <dbReference type="Proteomes" id="UP000245934"/>
    </source>
</evidence>
<dbReference type="OrthoDB" id="95942at2157"/>
<evidence type="ECO:0000256" key="1">
    <source>
        <dbReference type="SAM" id="Phobius"/>
    </source>
</evidence>
<sequence>MRICHAILPDNRIPDAELKFNEEEYPKEDRKKYPCIRSFPVRMCVTKTPSFRWILFLALILLISPAIGNETESLFPMLPGDYIPGFLSDNLTTIEPTESDAIEDPEYCCLSLRITSAPSGAQLSINGRFMGYTPKNLEYLLPGLYHITLVRDGYETWQRTIYVSPDKDNSYYIVLEPLFAPITSGTVFVISNPAGAGITLDETLRGVTPRTLTLGEGSHSLTLNMDGYQPYTTRFFLRDGENLRMDISLIPAGNIITPVIVAATNAPDTPLIHDLESLGDKAAGLLQRKGLDSLIEEINNPDGQLQQNGAYVTVLSVNGTLLADPTAFSMAEVTITDIHDQNEVSYGALRIAAALSGGGLLYESDIANTTDGEVLISSVRPVTDEGIIAVSYRPGISLPETSSKERALLISGTEISSGSESSRIQEITIPLTAAGSDDDGNGNNYLTREDGNGIIPLTIIEGLAQHEGGFCYIPDPYDPAIITLAYVSPEKEGTSIVRWISGEENSVITGYEKIDS</sequence>
<dbReference type="AlphaFoldDB" id="A0A2V2NDU3"/>